<reference evidence="3 4" key="1">
    <citation type="submission" date="2020-10" db="EMBL/GenBank/DDBJ databases">
        <title>Connecting structure to function with the recovery of over 1000 high-quality activated sludge metagenome-assembled genomes encoding full-length rRNA genes using long-read sequencing.</title>
        <authorList>
            <person name="Singleton C.M."/>
            <person name="Petriglieri F."/>
            <person name="Kristensen J.M."/>
            <person name="Kirkegaard R.H."/>
            <person name="Michaelsen T.Y."/>
            <person name="Andersen M.H."/>
            <person name="Karst S.M."/>
            <person name="Dueholm M.S."/>
            <person name="Nielsen P.H."/>
            <person name="Albertsen M."/>
        </authorList>
    </citation>
    <scope>NUCLEOTIDE SEQUENCE [LARGE SCALE GENOMIC DNA]</scope>
    <source>
        <strain evidence="3">Lyne_18-Q3-R50-59_MAXAC.006</strain>
    </source>
</reference>
<dbReference type="PROSITE" id="PS00659">
    <property type="entry name" value="GLYCOSYL_HYDROL_F5"/>
    <property type="match status" value="1"/>
</dbReference>
<accession>A0A936ND59</accession>
<proteinExistence type="predicted"/>
<dbReference type="GO" id="GO:0005975">
    <property type="term" value="P:carbohydrate metabolic process"/>
    <property type="evidence" value="ECO:0007669"/>
    <property type="project" value="InterPro"/>
</dbReference>
<evidence type="ECO:0000256" key="1">
    <source>
        <dbReference type="ARBA" id="ARBA00022801"/>
    </source>
</evidence>
<keyword evidence="1" id="KW-0378">Hydrolase</keyword>
<dbReference type="SUPFAM" id="SSF51445">
    <property type="entry name" value="(Trans)glycosidases"/>
    <property type="match status" value="1"/>
</dbReference>
<sequence length="370" mass="40977">MIGGFVGAALRTRGIGRHPRLRSRARWGVERSQAWADCAGWLVGCNFTPSTASNQLELWQLDTFDPATIDRELGWAAALGMNSIRLFLHDLMWELEGDAFLDRIDRVLNLAAGHGISVMPVLFDGVWDPDPRPGEQRHPRPGVHNSTWVQGPGATVLADRSRWRSLRAYVEAVVGRFGDDDRVIAWDLFNEPDSPNPAWAGRDPAGKSALVADLLDQVWDWAAAVDPAQPLTVGVFLFPDRHPERASRVARIALERSDVISFHAYVGDDALEATIAGLARSGRPLVCTEWLARPKSPASQLATFQRHGVSAYCWGLVDGRTQTRFPWASWVRSTPEGAPWFHDLLHGDGTAYDPAEVALFRELTARQPRG</sequence>
<comment type="caution">
    <text evidence="3">The sequence shown here is derived from an EMBL/GenBank/DDBJ whole genome shotgun (WGS) entry which is preliminary data.</text>
</comment>
<dbReference type="AlphaFoldDB" id="A0A936ND59"/>
<name>A0A936ND59_9ACTN</name>
<dbReference type="Gene3D" id="3.20.20.80">
    <property type="entry name" value="Glycosidases"/>
    <property type="match status" value="1"/>
</dbReference>
<dbReference type="Proteomes" id="UP000727993">
    <property type="component" value="Unassembled WGS sequence"/>
</dbReference>
<dbReference type="InterPro" id="IPR018087">
    <property type="entry name" value="Glyco_hydro_5_CS"/>
</dbReference>
<organism evidence="3 4">
    <name type="scientific">Candidatus Neomicrothrix subdominans</name>
    <dbReference type="NCBI Taxonomy" id="2954438"/>
    <lineage>
        <taxon>Bacteria</taxon>
        <taxon>Bacillati</taxon>
        <taxon>Actinomycetota</taxon>
        <taxon>Acidimicrobiia</taxon>
        <taxon>Acidimicrobiales</taxon>
        <taxon>Microthrixaceae</taxon>
        <taxon>Candidatus Neomicrothrix</taxon>
    </lineage>
</organism>
<evidence type="ECO:0000313" key="4">
    <source>
        <dbReference type="Proteomes" id="UP000727993"/>
    </source>
</evidence>
<evidence type="ECO:0000313" key="3">
    <source>
        <dbReference type="EMBL" id="MBK9297248.1"/>
    </source>
</evidence>
<dbReference type="InterPro" id="IPR017853">
    <property type="entry name" value="GH"/>
</dbReference>
<keyword evidence="2" id="KW-0326">Glycosidase</keyword>
<gene>
    <name evidence="3" type="ORF">IPN02_10555</name>
</gene>
<evidence type="ECO:0000256" key="2">
    <source>
        <dbReference type="ARBA" id="ARBA00023295"/>
    </source>
</evidence>
<dbReference type="GO" id="GO:0004553">
    <property type="term" value="F:hydrolase activity, hydrolyzing O-glycosyl compounds"/>
    <property type="evidence" value="ECO:0007669"/>
    <property type="project" value="InterPro"/>
</dbReference>
<dbReference type="EMBL" id="JADJZA010000007">
    <property type="protein sequence ID" value="MBK9297248.1"/>
    <property type="molecule type" value="Genomic_DNA"/>
</dbReference>
<protein>
    <submittedName>
        <fullName evidence="3">Cellulase family glycosylhydrolase</fullName>
    </submittedName>
</protein>